<reference evidence="3" key="1">
    <citation type="submission" date="2025-08" db="UniProtKB">
        <authorList>
            <consortium name="RefSeq"/>
        </authorList>
    </citation>
    <scope>IDENTIFICATION</scope>
    <source>
        <tissue evidence="3">Whole body pupa</tissue>
    </source>
</reference>
<organism evidence="2 3">
    <name type="scientific">Glossina fuscipes</name>
    <dbReference type="NCBI Taxonomy" id="7396"/>
    <lineage>
        <taxon>Eukaryota</taxon>
        <taxon>Metazoa</taxon>
        <taxon>Ecdysozoa</taxon>
        <taxon>Arthropoda</taxon>
        <taxon>Hexapoda</taxon>
        <taxon>Insecta</taxon>
        <taxon>Pterygota</taxon>
        <taxon>Neoptera</taxon>
        <taxon>Endopterygota</taxon>
        <taxon>Diptera</taxon>
        <taxon>Brachycera</taxon>
        <taxon>Muscomorpha</taxon>
        <taxon>Hippoboscoidea</taxon>
        <taxon>Glossinidae</taxon>
        <taxon>Glossina</taxon>
    </lineage>
</organism>
<evidence type="ECO:0000256" key="1">
    <source>
        <dbReference type="SAM" id="SignalP"/>
    </source>
</evidence>
<keyword evidence="2" id="KW-1185">Reference proteome</keyword>
<keyword evidence="1" id="KW-0732">Signal</keyword>
<name>A0A8U0WH56_9MUSC</name>
<feature type="chain" id="PRO_5035925095" evidence="1">
    <location>
        <begin position="29"/>
        <end position="285"/>
    </location>
</feature>
<proteinExistence type="predicted"/>
<feature type="signal peptide" evidence="1">
    <location>
        <begin position="1"/>
        <end position="28"/>
    </location>
</feature>
<dbReference type="GeneID" id="119634436"/>
<gene>
    <name evidence="3" type="primary">LOC119634436</name>
</gene>
<evidence type="ECO:0000313" key="2">
    <source>
        <dbReference type="Proteomes" id="UP000092443"/>
    </source>
</evidence>
<sequence length="285" mass="31647">MVRFLKNCRKFYLHIFAFISLSLKPSASGPVSSPEISGKSNVAINNQNQLQTQNPSKSLNQDVQLHSLNVYATNYDMISNASPANPQNGPFDTSFKPSFKLPEMEHNFTPLQNAHHHHHPHHHQPQQLNVPVATSSPVLMQYLPHAVNGDNGIQYLQLIPTRPLIVPISPFLTSQNNYAPPPALTQGNSNIEYAAARSPSILNGIPANIPTPTPVPTPIIDVPHAPQMPYGLATYAAAITPYKQTYRINRETKDNNQQTIPFSLNLNEYIPNQKTTYTIISRGRP</sequence>
<dbReference type="RefSeq" id="XP_037884532.1">
    <property type="nucleotide sequence ID" value="XM_038028604.1"/>
</dbReference>
<accession>A0A8U0WH56</accession>
<dbReference type="KEGG" id="gfs:119634436"/>
<dbReference type="Proteomes" id="UP000092443">
    <property type="component" value="Unplaced"/>
</dbReference>
<protein>
    <submittedName>
        <fullName evidence="3">Uncharacterized protein LOC119634436</fullName>
    </submittedName>
</protein>
<dbReference type="AlphaFoldDB" id="A0A8U0WH56"/>
<evidence type="ECO:0000313" key="3">
    <source>
        <dbReference type="RefSeq" id="XP_037884532.1"/>
    </source>
</evidence>